<sequence length="88" mass="10194">MLSRVDDGSGVYLIHIKLLQLHIWLHNGVNWLLVDTICLSEICADLLEDEPTPDIQINHVGDYNEFVFLKIGRCALYLDVKRMMLRKV</sequence>
<feature type="domain" description="F-box protein AT5G49610-like beta-propeller" evidence="1">
    <location>
        <begin position="1"/>
        <end position="88"/>
    </location>
</feature>
<dbReference type="Gramene" id="TRITD3Bv1G248480.1">
    <property type="protein sequence ID" value="TRITD3Bv1G248480.1"/>
    <property type="gene ID" value="TRITD3Bv1G248480"/>
</dbReference>
<dbReference type="Proteomes" id="UP000324705">
    <property type="component" value="Chromosome 3B"/>
</dbReference>
<gene>
    <name evidence="2" type="ORF">TRITD_3Bv1G248480</name>
</gene>
<dbReference type="EMBL" id="LT934116">
    <property type="protein sequence ID" value="VAH84395.1"/>
    <property type="molecule type" value="Genomic_DNA"/>
</dbReference>
<evidence type="ECO:0000313" key="2">
    <source>
        <dbReference type="EMBL" id="VAH84395.1"/>
    </source>
</evidence>
<name>A0A9R1QVR7_TRITD</name>
<accession>A0A9R1QVR7</accession>
<dbReference type="Pfam" id="PF23635">
    <property type="entry name" value="Beta-prop_AT5G49610-like"/>
    <property type="match status" value="1"/>
</dbReference>
<reference evidence="2 3" key="1">
    <citation type="submission" date="2017-09" db="EMBL/GenBank/DDBJ databases">
        <authorList>
            <consortium name="International Durum Wheat Genome Sequencing Consortium (IDWGSC)"/>
            <person name="Milanesi L."/>
        </authorList>
    </citation>
    <scope>NUCLEOTIDE SEQUENCE [LARGE SCALE GENOMIC DNA]</scope>
    <source>
        <strain evidence="3">cv. Svevo</strain>
    </source>
</reference>
<dbReference type="OMA" id="PDIQINH"/>
<protein>
    <recommendedName>
        <fullName evidence="1">F-box protein AT5G49610-like beta-propeller domain-containing protein</fullName>
    </recommendedName>
</protein>
<evidence type="ECO:0000313" key="3">
    <source>
        <dbReference type="Proteomes" id="UP000324705"/>
    </source>
</evidence>
<proteinExistence type="predicted"/>
<evidence type="ECO:0000259" key="1">
    <source>
        <dbReference type="Pfam" id="PF23635"/>
    </source>
</evidence>
<dbReference type="AlphaFoldDB" id="A0A9R1QVR7"/>
<dbReference type="InterPro" id="IPR056594">
    <property type="entry name" value="AT5G49610-like_b-prop"/>
</dbReference>
<keyword evidence="3" id="KW-1185">Reference proteome</keyword>
<organism evidence="2 3">
    <name type="scientific">Triticum turgidum subsp. durum</name>
    <name type="common">Durum wheat</name>
    <name type="synonym">Triticum durum</name>
    <dbReference type="NCBI Taxonomy" id="4567"/>
    <lineage>
        <taxon>Eukaryota</taxon>
        <taxon>Viridiplantae</taxon>
        <taxon>Streptophyta</taxon>
        <taxon>Embryophyta</taxon>
        <taxon>Tracheophyta</taxon>
        <taxon>Spermatophyta</taxon>
        <taxon>Magnoliopsida</taxon>
        <taxon>Liliopsida</taxon>
        <taxon>Poales</taxon>
        <taxon>Poaceae</taxon>
        <taxon>BOP clade</taxon>
        <taxon>Pooideae</taxon>
        <taxon>Triticodae</taxon>
        <taxon>Triticeae</taxon>
        <taxon>Triticinae</taxon>
        <taxon>Triticum</taxon>
    </lineage>
</organism>